<sequence>MKNVSQLLVLVFVLTILASCGSSPYKKRKACKGNGSWSGKRNLGAIDQNKAQQQMYVLTTKEEEIKQN</sequence>
<name>A0A6S6UBN2_9BACT</name>
<proteinExistence type="predicted"/>
<reference evidence="1" key="1">
    <citation type="submission" date="2020-01" db="EMBL/GenBank/DDBJ databases">
        <authorList>
            <person name="Meier V. D."/>
            <person name="Meier V D."/>
        </authorList>
    </citation>
    <scope>NUCLEOTIDE SEQUENCE</scope>
    <source>
        <strain evidence="1">HLG_WM_MAG_10</strain>
    </source>
</reference>
<evidence type="ECO:0000313" key="1">
    <source>
        <dbReference type="EMBL" id="CAA6829239.1"/>
    </source>
</evidence>
<protein>
    <recommendedName>
        <fullName evidence="2">Lipoprotein</fullName>
    </recommendedName>
</protein>
<dbReference type="AlphaFoldDB" id="A0A6S6UBN2"/>
<dbReference type="EMBL" id="CACVAQ010000473">
    <property type="protein sequence ID" value="CAA6829239.1"/>
    <property type="molecule type" value="Genomic_DNA"/>
</dbReference>
<evidence type="ECO:0008006" key="2">
    <source>
        <dbReference type="Google" id="ProtNLM"/>
    </source>
</evidence>
<gene>
    <name evidence="1" type="ORF">HELGO_WM58768</name>
</gene>
<organism evidence="1">
    <name type="scientific">uncultured Aureispira sp</name>
    <dbReference type="NCBI Taxonomy" id="1331704"/>
    <lineage>
        <taxon>Bacteria</taxon>
        <taxon>Pseudomonadati</taxon>
        <taxon>Bacteroidota</taxon>
        <taxon>Saprospiria</taxon>
        <taxon>Saprospirales</taxon>
        <taxon>Saprospiraceae</taxon>
        <taxon>Aureispira</taxon>
        <taxon>environmental samples</taxon>
    </lineage>
</organism>
<dbReference type="PROSITE" id="PS51257">
    <property type="entry name" value="PROKAR_LIPOPROTEIN"/>
    <property type="match status" value="1"/>
</dbReference>
<accession>A0A6S6UBN2</accession>